<feature type="chain" id="PRO_5002522027" evidence="1">
    <location>
        <begin position="20"/>
        <end position="170"/>
    </location>
</feature>
<feature type="signal peptide" evidence="1">
    <location>
        <begin position="1"/>
        <end position="19"/>
    </location>
</feature>
<name>A0A0F7SR81_PHARH</name>
<sequence length="170" mass="18286">MLAFKNFIPAVILTAFASASVIPRAGAPITQQTLEVSNLTECGVANISWTGPGVEPYSLVIADGGYYQNTTLIASYENITGVNSFYWIVNQSSLVSSLVNLTKASILTPTPASQSFFEITDANNQKTHLQNLIVQPALNQSYAPHYYINGTFSCPAGTGEVTEEVAEAWE</sequence>
<reference evidence="2" key="1">
    <citation type="submission" date="2014-08" db="EMBL/GenBank/DDBJ databases">
        <authorList>
            <person name="Sharma Rahul"/>
            <person name="Thines Marco"/>
        </authorList>
    </citation>
    <scope>NUCLEOTIDE SEQUENCE</scope>
</reference>
<dbReference type="EMBL" id="LN483142">
    <property type="protein sequence ID" value="CED83010.1"/>
    <property type="molecule type" value="Genomic_DNA"/>
</dbReference>
<organism evidence="2">
    <name type="scientific">Phaffia rhodozyma</name>
    <name type="common">Yeast</name>
    <name type="synonym">Xanthophyllomyces dendrorhous</name>
    <dbReference type="NCBI Taxonomy" id="264483"/>
    <lineage>
        <taxon>Eukaryota</taxon>
        <taxon>Fungi</taxon>
        <taxon>Dikarya</taxon>
        <taxon>Basidiomycota</taxon>
        <taxon>Agaricomycotina</taxon>
        <taxon>Tremellomycetes</taxon>
        <taxon>Cystofilobasidiales</taxon>
        <taxon>Mrakiaceae</taxon>
        <taxon>Phaffia</taxon>
    </lineage>
</organism>
<dbReference type="AlphaFoldDB" id="A0A0F7SR81"/>
<evidence type="ECO:0000313" key="2">
    <source>
        <dbReference type="EMBL" id="CED83010.1"/>
    </source>
</evidence>
<keyword evidence="1" id="KW-0732">Signal</keyword>
<protein>
    <submittedName>
        <fullName evidence="2">Uncharacterized protein</fullName>
    </submittedName>
</protein>
<proteinExistence type="predicted"/>
<evidence type="ECO:0000256" key="1">
    <source>
        <dbReference type="SAM" id="SignalP"/>
    </source>
</evidence>
<accession>A0A0F7SR81</accession>